<dbReference type="PRINTS" id="PR00598">
    <property type="entry name" value="HTHMARR"/>
</dbReference>
<dbReference type="SMART" id="SM00347">
    <property type="entry name" value="HTH_MARR"/>
    <property type="match status" value="1"/>
</dbReference>
<dbReference type="EMBL" id="CAEZSL010000231">
    <property type="protein sequence ID" value="CAB4554887.1"/>
    <property type="molecule type" value="Genomic_DNA"/>
</dbReference>
<dbReference type="AlphaFoldDB" id="A0A6J6CUA4"/>
<keyword evidence="2" id="KW-0238">DNA-binding</keyword>
<evidence type="ECO:0000256" key="1">
    <source>
        <dbReference type="ARBA" id="ARBA00023015"/>
    </source>
</evidence>
<keyword evidence="1" id="KW-0805">Transcription regulation</keyword>
<dbReference type="PROSITE" id="PS50995">
    <property type="entry name" value="HTH_MARR_2"/>
    <property type="match status" value="1"/>
</dbReference>
<feature type="domain" description="HTH marR-type" evidence="4">
    <location>
        <begin position="18"/>
        <end position="160"/>
    </location>
</feature>
<name>A0A6J6CUA4_9ZZZZ</name>
<reference evidence="5" key="1">
    <citation type="submission" date="2020-05" db="EMBL/GenBank/DDBJ databases">
        <authorList>
            <person name="Chiriac C."/>
            <person name="Salcher M."/>
            <person name="Ghai R."/>
            <person name="Kavagutti S V."/>
        </authorList>
    </citation>
    <scope>NUCLEOTIDE SEQUENCE</scope>
</reference>
<dbReference type="InterPro" id="IPR000835">
    <property type="entry name" value="HTH_MarR-typ"/>
</dbReference>
<dbReference type="PANTHER" id="PTHR42756:SF1">
    <property type="entry name" value="TRANSCRIPTIONAL REPRESSOR OF EMRAB OPERON"/>
    <property type="match status" value="1"/>
</dbReference>
<dbReference type="SUPFAM" id="SSF46785">
    <property type="entry name" value="Winged helix' DNA-binding domain"/>
    <property type="match status" value="1"/>
</dbReference>
<evidence type="ECO:0000259" key="4">
    <source>
        <dbReference type="PROSITE" id="PS50995"/>
    </source>
</evidence>
<keyword evidence="3" id="KW-0804">Transcription</keyword>
<sequence length="164" mass="18309">MDMSELVKDTIRTWTAERPDLDFTAMSTALKLNLLVDKTFQSINKHMLELGLTLGEFDVLATLRRHGKSGVLMPTEIAGFAMISPSGLTNRLTRLEKMGHIDRLSDPNDRRISLARLTAKGRKVADLGISFASSHSTEMMGRIDSADLAVFNKVIEQMMRSIEE</sequence>
<accession>A0A6J6CUA4</accession>
<evidence type="ECO:0000313" key="5">
    <source>
        <dbReference type="EMBL" id="CAB4554887.1"/>
    </source>
</evidence>
<dbReference type="InterPro" id="IPR036390">
    <property type="entry name" value="WH_DNA-bd_sf"/>
</dbReference>
<gene>
    <name evidence="5" type="ORF">UFOPK1421_01528</name>
</gene>
<protein>
    <submittedName>
        <fullName evidence="5">Unannotated protein</fullName>
    </submittedName>
</protein>
<dbReference type="PANTHER" id="PTHR42756">
    <property type="entry name" value="TRANSCRIPTIONAL REGULATOR, MARR"/>
    <property type="match status" value="1"/>
</dbReference>
<evidence type="ECO:0000256" key="3">
    <source>
        <dbReference type="ARBA" id="ARBA00023163"/>
    </source>
</evidence>
<dbReference type="Pfam" id="PF01047">
    <property type="entry name" value="MarR"/>
    <property type="match status" value="1"/>
</dbReference>
<dbReference type="GO" id="GO:0003677">
    <property type="term" value="F:DNA binding"/>
    <property type="evidence" value="ECO:0007669"/>
    <property type="project" value="UniProtKB-KW"/>
</dbReference>
<dbReference type="Gene3D" id="1.10.10.10">
    <property type="entry name" value="Winged helix-like DNA-binding domain superfamily/Winged helix DNA-binding domain"/>
    <property type="match status" value="1"/>
</dbReference>
<organism evidence="5">
    <name type="scientific">freshwater metagenome</name>
    <dbReference type="NCBI Taxonomy" id="449393"/>
    <lineage>
        <taxon>unclassified sequences</taxon>
        <taxon>metagenomes</taxon>
        <taxon>ecological metagenomes</taxon>
    </lineage>
</organism>
<dbReference type="GO" id="GO:0003700">
    <property type="term" value="F:DNA-binding transcription factor activity"/>
    <property type="evidence" value="ECO:0007669"/>
    <property type="project" value="InterPro"/>
</dbReference>
<evidence type="ECO:0000256" key="2">
    <source>
        <dbReference type="ARBA" id="ARBA00023125"/>
    </source>
</evidence>
<dbReference type="InterPro" id="IPR036388">
    <property type="entry name" value="WH-like_DNA-bd_sf"/>
</dbReference>
<proteinExistence type="predicted"/>